<dbReference type="EMBL" id="CP022933">
    <property type="protein sequence ID" value="ASV34451.1"/>
    <property type="molecule type" value="Genomic_DNA"/>
</dbReference>
<organism evidence="2 3">
    <name type="scientific">Candidatus Williamhamiltonella defendens</name>
    <dbReference type="NCBI Taxonomy" id="138072"/>
    <lineage>
        <taxon>Bacteria</taxon>
        <taxon>Pseudomonadati</taxon>
        <taxon>Pseudomonadota</taxon>
        <taxon>Gammaproteobacteria</taxon>
        <taxon>Enterobacterales</taxon>
        <taxon>Enterobacteriaceae</taxon>
        <taxon>aphid secondary symbionts</taxon>
        <taxon>Candidatus Williamhamiltonella</taxon>
    </lineage>
</organism>
<evidence type="ECO:0000313" key="2">
    <source>
        <dbReference type="EMBL" id="ASV34451.1"/>
    </source>
</evidence>
<evidence type="ECO:0000259" key="1">
    <source>
        <dbReference type="Pfam" id="PF13612"/>
    </source>
</evidence>
<proteinExistence type="predicted"/>
<keyword evidence="2" id="KW-0614">Plasmid</keyword>
<dbReference type="AlphaFoldDB" id="A0AAC9YG95"/>
<geneLocation type="plasmid" evidence="2 3">
    <name>p1_M47_H.defensa</name>
</geneLocation>
<protein>
    <recommendedName>
        <fullName evidence="1">Transposase DDE domain-containing protein</fullName>
    </recommendedName>
</protein>
<dbReference type="Proteomes" id="UP000792865">
    <property type="component" value="Plasmid p1_M47_H.defensa"/>
</dbReference>
<sequence>MKYELINHTEFDEALLKERSLIETVFEQLNNLSKIEHTRHHSMSDFIVPLLEGVGAYF</sequence>
<dbReference type="InterPro" id="IPR025668">
    <property type="entry name" value="Tnp_DDE_dom"/>
</dbReference>
<name>A0AAC9YG95_9ENTR</name>
<accession>A0AAC9YG95</accession>
<reference evidence="2" key="1">
    <citation type="submission" date="2017-08" db="EMBL/GenBank/DDBJ databases">
        <title>Genome sequence of Candidatus Hamiltonella defensa from Acyrthosiphon pisum strain MI47.</title>
        <authorList>
            <person name="Patel V.A."/>
            <person name="Chevignon G."/>
            <person name="Russell J.A."/>
            <person name="Oliver K.M."/>
        </authorList>
    </citation>
    <scope>NUCLEOTIDE SEQUENCE</scope>
    <source>
        <strain evidence="2">MI47</strain>
        <plasmid evidence="2">p1_M47_H.defensa</plasmid>
    </source>
</reference>
<dbReference type="RefSeq" id="WP_095034866.1">
    <property type="nucleotide sequence ID" value="NZ_CAWNYN010000002.1"/>
</dbReference>
<evidence type="ECO:0000313" key="3">
    <source>
        <dbReference type="Proteomes" id="UP000792865"/>
    </source>
</evidence>
<dbReference type="Pfam" id="PF13612">
    <property type="entry name" value="DDE_Tnp_1_3"/>
    <property type="match status" value="1"/>
</dbReference>
<feature type="domain" description="Transposase DDE" evidence="1">
    <location>
        <begin position="8"/>
        <end position="42"/>
    </location>
</feature>
<gene>
    <name evidence="2" type="ORF">CJJ18_10485</name>
</gene>